<reference evidence="3" key="1">
    <citation type="submission" date="2015-01" db="EMBL/GenBank/DDBJ databases">
        <authorList>
            <person name="Aksoy S."/>
            <person name="Warren W."/>
            <person name="Wilson R.K."/>
        </authorList>
    </citation>
    <scope>NUCLEOTIDE SEQUENCE [LARGE SCALE GENOMIC DNA]</scope>
    <source>
        <strain evidence="3">IAEA</strain>
    </source>
</reference>
<dbReference type="EMBL" id="JXJN01002433">
    <property type="status" value="NOT_ANNOTATED_CDS"/>
    <property type="molecule type" value="Genomic_DNA"/>
</dbReference>
<proteinExistence type="predicted"/>
<accession>A0A1B0ARH3</accession>
<keyword evidence="1" id="KW-0812">Transmembrane</keyword>
<name>A0A1B0ARH3_9MUSC</name>
<sequence length="233" mass="25546">QQYHRHGGGGGGGGGAIVTISVIITKSTQQQFLLLLLLRLGFATLGLAPLLAKKGAKGTIKTGSLAKEKKSGSLKCKPPFLPLEKVAVVQPYRVRRHPNPVAKCKGRIKQSGLIESNTQSQLKEDERVERFDEKEENHVLKMTEHPLSLKGIASVIVLSFAYEKSGILIGIPISTIRNKNSLGNACQQHAATTSLVRSRLFVIKINQRNTFVYTHLDWQVLKDDKTQGSTICN</sequence>
<keyword evidence="1" id="KW-1133">Transmembrane helix</keyword>
<evidence type="ECO:0000256" key="1">
    <source>
        <dbReference type="SAM" id="Phobius"/>
    </source>
</evidence>
<feature type="transmembrane region" description="Helical" evidence="1">
    <location>
        <begin position="32"/>
        <end position="52"/>
    </location>
</feature>
<keyword evidence="1" id="KW-0472">Membrane</keyword>
<dbReference type="Proteomes" id="UP000092460">
    <property type="component" value="Unassembled WGS sequence"/>
</dbReference>
<evidence type="ECO:0000313" key="3">
    <source>
        <dbReference type="Proteomes" id="UP000092460"/>
    </source>
</evidence>
<organism evidence="2 3">
    <name type="scientific">Glossina palpalis gambiensis</name>
    <dbReference type="NCBI Taxonomy" id="67801"/>
    <lineage>
        <taxon>Eukaryota</taxon>
        <taxon>Metazoa</taxon>
        <taxon>Ecdysozoa</taxon>
        <taxon>Arthropoda</taxon>
        <taxon>Hexapoda</taxon>
        <taxon>Insecta</taxon>
        <taxon>Pterygota</taxon>
        <taxon>Neoptera</taxon>
        <taxon>Endopterygota</taxon>
        <taxon>Diptera</taxon>
        <taxon>Brachycera</taxon>
        <taxon>Muscomorpha</taxon>
        <taxon>Hippoboscoidea</taxon>
        <taxon>Glossinidae</taxon>
        <taxon>Glossina</taxon>
    </lineage>
</organism>
<protein>
    <submittedName>
        <fullName evidence="2">Uncharacterized protein</fullName>
    </submittedName>
</protein>
<keyword evidence="3" id="KW-1185">Reference proteome</keyword>
<dbReference type="AlphaFoldDB" id="A0A1B0ARH3"/>
<dbReference type="EnsemblMetazoa" id="GPPI005899-RA">
    <property type="protein sequence ID" value="GPPI005899-PA"/>
    <property type="gene ID" value="GPPI005899"/>
</dbReference>
<dbReference type="VEuPathDB" id="VectorBase:GPPI005899"/>
<reference evidence="2" key="2">
    <citation type="submission" date="2020-05" db="UniProtKB">
        <authorList>
            <consortium name="EnsemblMetazoa"/>
        </authorList>
    </citation>
    <scope>IDENTIFICATION</scope>
    <source>
        <strain evidence="2">IAEA</strain>
    </source>
</reference>
<evidence type="ECO:0000313" key="2">
    <source>
        <dbReference type="EnsemblMetazoa" id="GPPI005899-PA"/>
    </source>
</evidence>